<keyword evidence="3" id="KW-1185">Reference proteome</keyword>
<evidence type="ECO:0000256" key="1">
    <source>
        <dbReference type="SAM" id="MobiDB-lite"/>
    </source>
</evidence>
<protein>
    <submittedName>
        <fullName evidence="2">Uncharacterized protein</fullName>
    </submittedName>
</protein>
<sequence>MAALYQRLSSKINTSHSFPLAAEASRLLSTSQAEDGTGTEVKGGQEMKKTQPNQSQCNKVSKHGNPARSGSMSEEYVSEVLHLLKTAFSEMILARLCHHQVPSFREVHGIMKISSLTTTR</sequence>
<evidence type="ECO:0000313" key="2">
    <source>
        <dbReference type="Ensembl" id="ENSEBUP00000001952.1"/>
    </source>
</evidence>
<accession>A0A8C4N6P8</accession>
<proteinExistence type="predicted"/>
<feature type="region of interest" description="Disordered" evidence="1">
    <location>
        <begin position="29"/>
        <end position="72"/>
    </location>
</feature>
<feature type="compositionally biased region" description="Polar residues" evidence="1">
    <location>
        <begin position="50"/>
        <end position="59"/>
    </location>
</feature>
<dbReference type="Proteomes" id="UP000694388">
    <property type="component" value="Unplaced"/>
</dbReference>
<reference evidence="2" key="1">
    <citation type="submission" date="2025-08" db="UniProtKB">
        <authorList>
            <consortium name="Ensembl"/>
        </authorList>
    </citation>
    <scope>IDENTIFICATION</scope>
</reference>
<evidence type="ECO:0000313" key="3">
    <source>
        <dbReference type="Proteomes" id="UP000694388"/>
    </source>
</evidence>
<organism evidence="2 3">
    <name type="scientific">Eptatretus burgeri</name>
    <name type="common">Inshore hagfish</name>
    <dbReference type="NCBI Taxonomy" id="7764"/>
    <lineage>
        <taxon>Eukaryota</taxon>
        <taxon>Metazoa</taxon>
        <taxon>Chordata</taxon>
        <taxon>Craniata</taxon>
        <taxon>Vertebrata</taxon>
        <taxon>Cyclostomata</taxon>
        <taxon>Myxini</taxon>
        <taxon>Myxiniformes</taxon>
        <taxon>Myxinidae</taxon>
        <taxon>Eptatretinae</taxon>
        <taxon>Eptatretus</taxon>
    </lineage>
</organism>
<name>A0A8C4N6P8_EPTBU</name>
<reference evidence="2" key="2">
    <citation type="submission" date="2025-09" db="UniProtKB">
        <authorList>
            <consortium name="Ensembl"/>
        </authorList>
    </citation>
    <scope>IDENTIFICATION</scope>
</reference>
<dbReference type="AlphaFoldDB" id="A0A8C4N6P8"/>
<dbReference type="Ensembl" id="ENSEBUT00000002296.1">
    <property type="protein sequence ID" value="ENSEBUP00000001952.1"/>
    <property type="gene ID" value="ENSEBUG00000001565.1"/>
</dbReference>